<dbReference type="Gene3D" id="4.10.280.50">
    <property type="match status" value="1"/>
</dbReference>
<feature type="region of interest" description="Disordered" evidence="10">
    <location>
        <begin position="1"/>
        <end position="26"/>
    </location>
</feature>
<dbReference type="InterPro" id="IPR010107">
    <property type="entry name" value="Glutamate_decarboxylase"/>
</dbReference>
<dbReference type="Pfam" id="PF00282">
    <property type="entry name" value="Pyridoxal_deC"/>
    <property type="match status" value="1"/>
</dbReference>
<dbReference type="PANTHER" id="PTHR43321:SF6">
    <property type="entry name" value="GLUTAMATE DECARBOXYLASE"/>
    <property type="match status" value="1"/>
</dbReference>
<dbReference type="InterPro" id="IPR015424">
    <property type="entry name" value="PyrdxlP-dep_Trfase"/>
</dbReference>
<dbReference type="NCBIfam" id="TIGR01788">
    <property type="entry name" value="Glu-decarb-GAD"/>
    <property type="match status" value="1"/>
</dbReference>
<comment type="similarity">
    <text evidence="2 8">Belongs to the group II decarboxylase family.</text>
</comment>
<dbReference type="InterPro" id="IPR015421">
    <property type="entry name" value="PyrdxlP-dep_Trfase_major"/>
</dbReference>
<keyword evidence="4 7" id="KW-0663">Pyridoxal phosphate</keyword>
<dbReference type="PANTHER" id="PTHR43321">
    <property type="entry name" value="GLUTAMATE DECARBOXYLASE"/>
    <property type="match status" value="1"/>
</dbReference>
<dbReference type="AlphaFoldDB" id="A0AAE8MN93"/>
<proteinExistence type="inferred from homology"/>
<dbReference type="Gene3D" id="3.90.1150.160">
    <property type="match status" value="1"/>
</dbReference>
<keyword evidence="5 8" id="KW-0456">Lyase</keyword>
<keyword evidence="9" id="KW-0210">Decarboxylase</keyword>
<dbReference type="GO" id="GO:0006538">
    <property type="term" value="P:L-glutamate catabolic process"/>
    <property type="evidence" value="ECO:0007669"/>
    <property type="project" value="TreeGrafter"/>
</dbReference>
<feature type="compositionally biased region" description="Polar residues" evidence="10">
    <location>
        <begin position="12"/>
        <end position="26"/>
    </location>
</feature>
<dbReference type="EC" id="4.1.1.15" evidence="3 9"/>
<dbReference type="GO" id="GO:0030170">
    <property type="term" value="F:pyridoxal phosphate binding"/>
    <property type="evidence" value="ECO:0007669"/>
    <property type="project" value="InterPro"/>
</dbReference>
<dbReference type="GO" id="GO:0004351">
    <property type="term" value="F:glutamate decarboxylase activity"/>
    <property type="evidence" value="ECO:0007669"/>
    <property type="project" value="UniProtKB-EC"/>
</dbReference>
<gene>
    <name evidence="11" type="ORF">FTOL_13571</name>
</gene>
<reference evidence="11" key="1">
    <citation type="submission" date="2018-03" db="EMBL/GenBank/DDBJ databases">
        <authorList>
            <person name="Guldener U."/>
        </authorList>
    </citation>
    <scope>NUCLEOTIDE SEQUENCE</scope>
</reference>
<evidence type="ECO:0000256" key="3">
    <source>
        <dbReference type="ARBA" id="ARBA00012421"/>
    </source>
</evidence>
<comment type="catalytic activity">
    <reaction evidence="6 9">
        <text>L-glutamate + H(+) = 4-aminobutanoate + CO2</text>
        <dbReference type="Rhea" id="RHEA:17785"/>
        <dbReference type="ChEBI" id="CHEBI:15378"/>
        <dbReference type="ChEBI" id="CHEBI:16526"/>
        <dbReference type="ChEBI" id="CHEBI:29985"/>
        <dbReference type="ChEBI" id="CHEBI:59888"/>
        <dbReference type="EC" id="4.1.1.15"/>
    </reaction>
</comment>
<dbReference type="Proteomes" id="UP001187734">
    <property type="component" value="Unassembled WGS sequence"/>
</dbReference>
<evidence type="ECO:0000256" key="1">
    <source>
        <dbReference type="ARBA" id="ARBA00001933"/>
    </source>
</evidence>
<evidence type="ECO:0000256" key="9">
    <source>
        <dbReference type="RuleBase" id="RU361171"/>
    </source>
</evidence>
<evidence type="ECO:0000256" key="5">
    <source>
        <dbReference type="ARBA" id="ARBA00023239"/>
    </source>
</evidence>
<keyword evidence="12" id="KW-1185">Reference proteome</keyword>
<evidence type="ECO:0000256" key="6">
    <source>
        <dbReference type="ARBA" id="ARBA00048868"/>
    </source>
</evidence>
<evidence type="ECO:0000256" key="7">
    <source>
        <dbReference type="PIRSR" id="PIRSR602129-50"/>
    </source>
</evidence>
<evidence type="ECO:0000256" key="10">
    <source>
        <dbReference type="SAM" id="MobiDB-lite"/>
    </source>
</evidence>
<evidence type="ECO:0000256" key="4">
    <source>
        <dbReference type="ARBA" id="ARBA00022898"/>
    </source>
</evidence>
<comment type="caution">
    <text evidence="11">The sequence shown here is derived from an EMBL/GenBank/DDBJ whole genome shotgun (WGS) entry which is preliminary data.</text>
</comment>
<dbReference type="InterPro" id="IPR002129">
    <property type="entry name" value="PyrdxlP-dep_de-COase"/>
</dbReference>
<name>A0AAE8MN93_9HYPO</name>
<dbReference type="SUPFAM" id="SSF53383">
    <property type="entry name" value="PLP-dependent transferases"/>
    <property type="match status" value="1"/>
</dbReference>
<evidence type="ECO:0000313" key="12">
    <source>
        <dbReference type="Proteomes" id="UP001187734"/>
    </source>
</evidence>
<evidence type="ECO:0000313" key="11">
    <source>
        <dbReference type="EMBL" id="SPJ91556.1"/>
    </source>
</evidence>
<dbReference type="Gene3D" id="3.40.640.10">
    <property type="entry name" value="Type I PLP-dependent aspartate aminotransferase-like (Major domain)"/>
    <property type="match status" value="1"/>
</dbReference>
<dbReference type="GO" id="GO:0005829">
    <property type="term" value="C:cytosol"/>
    <property type="evidence" value="ECO:0007669"/>
    <property type="project" value="TreeGrafter"/>
</dbReference>
<feature type="modified residue" description="N6-(pyridoxal phosphate)lysine" evidence="7">
    <location>
        <position position="286"/>
    </location>
</feature>
<dbReference type="FunFam" id="4.10.280.50:FF:000001">
    <property type="entry name" value="Glutamate decarboxylase"/>
    <property type="match status" value="1"/>
</dbReference>
<comment type="cofactor">
    <cofactor evidence="1 7 8">
        <name>pyridoxal 5'-phosphate</name>
        <dbReference type="ChEBI" id="CHEBI:597326"/>
    </cofactor>
</comment>
<evidence type="ECO:0000256" key="8">
    <source>
        <dbReference type="RuleBase" id="RU000382"/>
    </source>
</evidence>
<dbReference type="FunFam" id="3.40.640.10:FF:000017">
    <property type="entry name" value="Glutamate decarboxylase"/>
    <property type="match status" value="1"/>
</dbReference>
<evidence type="ECO:0000256" key="2">
    <source>
        <dbReference type="ARBA" id="ARBA00009533"/>
    </source>
</evidence>
<sequence length="509" mass="57493">MGHLSVVHTARSRGSGTSQVQLSDNEDAFTTASYGSRFARMDLPRHQMPEGEMPRDIAYRLIKDHLSLDNNPTLNLASFVTTYMEDEAQQLMAEAFPKNFIDYEEYPQCADIQNRCVSIIGNLFHAPAGLSVGTSTIGSSEAIMLAVLAMKKRWKARRLAEGKPTDDPNLIMSSAVQVVWEKAMRYFEIEERFVYCTRDRYVLDPAEAIKLCDENTIGICMILGTTYTGEYEDVKGLNDLLIEQNIDIPIHVDAASGGFVAPFIVPDLEWDFRCEKVVSINVSGHKYGLVYPGVGWVVWRAPEYLPQELVFNINYLGAKQSSFTLNFSKSASQVIGQYYQLIRLGKHGYRSIMSNLTRNTDYLAKAIEKQGFVIMSERNGTGLPLVAFRFSPLEEGGEDRQYDEFALAHHLRCRGWVVPAYTMAPMSNVKMLRVVVREDFTRSRCDSLIEDLVICHRLLKDMDRESSQKLEEHINKHLTSMGKSENVHPAYANETHSLQGKTGKTHPVC</sequence>
<dbReference type="EMBL" id="ONZP01000882">
    <property type="protein sequence ID" value="SPJ91556.1"/>
    <property type="molecule type" value="Genomic_DNA"/>
</dbReference>
<accession>A0AAE8MN93</accession>
<protein>
    <recommendedName>
        <fullName evidence="3 9">Glutamate decarboxylase</fullName>
        <ecNumber evidence="3 9">4.1.1.15</ecNumber>
    </recommendedName>
</protein>
<organism evidence="11 12">
    <name type="scientific">Fusarium torulosum</name>
    <dbReference type="NCBI Taxonomy" id="33205"/>
    <lineage>
        <taxon>Eukaryota</taxon>
        <taxon>Fungi</taxon>
        <taxon>Dikarya</taxon>
        <taxon>Ascomycota</taxon>
        <taxon>Pezizomycotina</taxon>
        <taxon>Sordariomycetes</taxon>
        <taxon>Hypocreomycetidae</taxon>
        <taxon>Hypocreales</taxon>
        <taxon>Nectriaceae</taxon>
        <taxon>Fusarium</taxon>
    </lineage>
</organism>